<dbReference type="GO" id="GO:0005789">
    <property type="term" value="C:endoplasmic reticulum membrane"/>
    <property type="evidence" value="ECO:0007669"/>
    <property type="project" value="UniProtKB-SubCell"/>
</dbReference>
<comment type="similarity">
    <text evidence="4">Belongs to the UPP synthase family.</text>
</comment>
<keyword evidence="14" id="KW-0732">Signal</keyword>
<feature type="region of interest" description="Disordered" evidence="13">
    <location>
        <begin position="112"/>
        <end position="144"/>
    </location>
</feature>
<dbReference type="EC" id="2.5.1.87" evidence="5"/>
<proteinExistence type="inferred from homology"/>
<dbReference type="SUPFAM" id="SSF64005">
    <property type="entry name" value="Undecaprenyl diphosphate synthase"/>
    <property type="match status" value="1"/>
</dbReference>
<dbReference type="PANTHER" id="PTHR21528">
    <property type="entry name" value="DEHYDRODOLICHYL DIPHOSPHATE SYNTHASE COMPLEX SUBUNIT NUS1"/>
    <property type="match status" value="1"/>
</dbReference>
<evidence type="ECO:0000256" key="7">
    <source>
        <dbReference type="ARBA" id="ARBA00022692"/>
    </source>
</evidence>
<keyword evidence="9" id="KW-0460">Magnesium</keyword>
<dbReference type="PANTHER" id="PTHR21528:SF0">
    <property type="entry name" value="DEHYDRODOLICHYL DIPHOSPHATE SYNTHASE COMPLEX SUBUNIT NUS1"/>
    <property type="match status" value="1"/>
</dbReference>
<keyword evidence="10" id="KW-1133">Transmembrane helix</keyword>
<dbReference type="AlphaFoldDB" id="A0AAD5VXM9"/>
<dbReference type="Proteomes" id="UP001213000">
    <property type="component" value="Unassembled WGS sequence"/>
</dbReference>
<evidence type="ECO:0000256" key="1">
    <source>
        <dbReference type="ARBA" id="ARBA00001946"/>
    </source>
</evidence>
<comment type="cofactor">
    <cofactor evidence="1">
        <name>Mg(2+)</name>
        <dbReference type="ChEBI" id="CHEBI:18420"/>
    </cofactor>
</comment>
<feature type="compositionally biased region" description="Polar residues" evidence="13">
    <location>
        <begin position="126"/>
        <end position="144"/>
    </location>
</feature>
<comment type="caution">
    <text evidence="15">The sequence shown here is derived from an EMBL/GenBank/DDBJ whole genome shotgun (WGS) entry which is preliminary data.</text>
</comment>
<dbReference type="GO" id="GO:0045547">
    <property type="term" value="F:ditrans,polycis-polyprenyl diphosphate synthase [(2E,6E)-farnesyl diphosphate specific] activity"/>
    <property type="evidence" value="ECO:0007669"/>
    <property type="project" value="UniProtKB-EC"/>
</dbReference>
<comment type="subcellular location">
    <subcellularLocation>
        <location evidence="2">Endoplasmic reticulum membrane</location>
    </subcellularLocation>
</comment>
<organism evidence="15 16">
    <name type="scientific">Leucocoprinus birnbaumii</name>
    <dbReference type="NCBI Taxonomy" id="56174"/>
    <lineage>
        <taxon>Eukaryota</taxon>
        <taxon>Fungi</taxon>
        <taxon>Dikarya</taxon>
        <taxon>Basidiomycota</taxon>
        <taxon>Agaricomycotina</taxon>
        <taxon>Agaricomycetes</taxon>
        <taxon>Agaricomycetidae</taxon>
        <taxon>Agaricales</taxon>
        <taxon>Agaricineae</taxon>
        <taxon>Agaricaceae</taxon>
        <taxon>Leucocoprinus</taxon>
    </lineage>
</organism>
<evidence type="ECO:0000256" key="12">
    <source>
        <dbReference type="ARBA" id="ARBA00047353"/>
    </source>
</evidence>
<evidence type="ECO:0000256" key="5">
    <source>
        <dbReference type="ARBA" id="ARBA00012596"/>
    </source>
</evidence>
<feature type="chain" id="PRO_5042147742" description="ditrans,polycis-polyprenyl diphosphate synthase [(2E,6E)-farnesyldiphosphate specific]" evidence="14">
    <location>
        <begin position="18"/>
        <end position="320"/>
    </location>
</feature>
<reference evidence="15" key="1">
    <citation type="submission" date="2022-07" db="EMBL/GenBank/DDBJ databases">
        <title>Genome Sequence of Leucocoprinus birnbaumii.</title>
        <authorList>
            <person name="Buettner E."/>
        </authorList>
    </citation>
    <scope>NUCLEOTIDE SEQUENCE</scope>
    <source>
        <strain evidence="15">VT141</strain>
    </source>
</reference>
<keyword evidence="7" id="KW-0812">Transmembrane</keyword>
<gene>
    <name evidence="15" type="ORF">NP233_g4830</name>
</gene>
<name>A0AAD5VXM9_9AGAR</name>
<sequence>MGLLAALVLRVLHFLYALVSLLHSFWCRQTRPSPQPLQASRRRLPKNLALVFVGDPNIPRDILEKTILQSCLNVVEWCRTLGIPKLTIFEEHGLVVELESQIREGAFGQDSEILSNDSDSEYRPLTPSSSVYSDSRQLSPCNSSSDVTKAATLETTSIIGIPKDNIPPLAAPQPISLCLLSSASSKSAIADLARSLYLDIKRKPKQAGQRAKAKGDFSLTVDAVNSLLENDDGLSSPDFMIVHPVNPLQYNRTPLELHGFPPWHIRLTEIYLNQNQDKPRGWQHWLGSRLTYTPNPTILDETSFREALDEFAAAEMRFGK</sequence>
<comment type="pathway">
    <text evidence="3">Protein modification; protein glycosylation.</text>
</comment>
<evidence type="ECO:0000256" key="4">
    <source>
        <dbReference type="ARBA" id="ARBA00005432"/>
    </source>
</evidence>
<dbReference type="InterPro" id="IPR036424">
    <property type="entry name" value="UPP_synth-like_sf"/>
</dbReference>
<evidence type="ECO:0000256" key="9">
    <source>
        <dbReference type="ARBA" id="ARBA00022842"/>
    </source>
</evidence>
<feature type="signal peptide" evidence="14">
    <location>
        <begin position="1"/>
        <end position="17"/>
    </location>
</feature>
<keyword evidence="6" id="KW-0808">Transferase</keyword>
<evidence type="ECO:0000256" key="6">
    <source>
        <dbReference type="ARBA" id="ARBA00022679"/>
    </source>
</evidence>
<dbReference type="EMBL" id="JANIEX010000271">
    <property type="protein sequence ID" value="KAJ3569774.1"/>
    <property type="molecule type" value="Genomic_DNA"/>
</dbReference>
<dbReference type="GO" id="GO:1904423">
    <property type="term" value="C:dehydrodolichyl diphosphate synthase complex"/>
    <property type="evidence" value="ECO:0007669"/>
    <property type="project" value="InterPro"/>
</dbReference>
<evidence type="ECO:0000256" key="3">
    <source>
        <dbReference type="ARBA" id="ARBA00004922"/>
    </source>
</evidence>
<evidence type="ECO:0000256" key="10">
    <source>
        <dbReference type="ARBA" id="ARBA00022989"/>
    </source>
</evidence>
<keyword evidence="11" id="KW-0472">Membrane</keyword>
<evidence type="ECO:0000256" key="11">
    <source>
        <dbReference type="ARBA" id="ARBA00023136"/>
    </source>
</evidence>
<evidence type="ECO:0000256" key="8">
    <source>
        <dbReference type="ARBA" id="ARBA00022824"/>
    </source>
</evidence>
<keyword evidence="8" id="KW-0256">Endoplasmic reticulum</keyword>
<evidence type="ECO:0000256" key="14">
    <source>
        <dbReference type="SAM" id="SignalP"/>
    </source>
</evidence>
<dbReference type="InterPro" id="IPR038887">
    <property type="entry name" value="Nus1/NgBR"/>
</dbReference>
<evidence type="ECO:0000313" key="16">
    <source>
        <dbReference type="Proteomes" id="UP001213000"/>
    </source>
</evidence>
<evidence type="ECO:0000313" key="15">
    <source>
        <dbReference type="EMBL" id="KAJ3569774.1"/>
    </source>
</evidence>
<evidence type="ECO:0000256" key="2">
    <source>
        <dbReference type="ARBA" id="ARBA00004586"/>
    </source>
</evidence>
<protein>
    <recommendedName>
        <fullName evidence="5">ditrans,polycis-polyprenyl diphosphate synthase [(2E,6E)-farnesyldiphosphate specific]</fullName>
        <ecNumber evidence="5">2.5.1.87</ecNumber>
    </recommendedName>
</protein>
<evidence type="ECO:0000256" key="13">
    <source>
        <dbReference type="SAM" id="MobiDB-lite"/>
    </source>
</evidence>
<keyword evidence="16" id="KW-1185">Reference proteome</keyword>
<accession>A0AAD5VXM9</accession>
<comment type="catalytic activity">
    <reaction evidence="12">
        <text>n isopentenyl diphosphate + (2E,6E)-farnesyl diphosphate = a di-trans,poly-cis-polyprenyl diphosphate + n diphosphate</text>
        <dbReference type="Rhea" id="RHEA:53008"/>
        <dbReference type="Rhea" id="RHEA-COMP:19494"/>
        <dbReference type="ChEBI" id="CHEBI:33019"/>
        <dbReference type="ChEBI" id="CHEBI:128769"/>
        <dbReference type="ChEBI" id="CHEBI:136960"/>
        <dbReference type="ChEBI" id="CHEBI:175763"/>
        <dbReference type="EC" id="2.5.1.87"/>
    </reaction>
</comment>